<dbReference type="GO" id="GO:0019843">
    <property type="term" value="F:rRNA binding"/>
    <property type="evidence" value="ECO:0007669"/>
    <property type="project" value="TreeGrafter"/>
</dbReference>
<organism evidence="5 6">
    <name type="scientific">Ophiocordyceps camponoti-floridani</name>
    <dbReference type="NCBI Taxonomy" id="2030778"/>
    <lineage>
        <taxon>Eukaryota</taxon>
        <taxon>Fungi</taxon>
        <taxon>Dikarya</taxon>
        <taxon>Ascomycota</taxon>
        <taxon>Pezizomycotina</taxon>
        <taxon>Sordariomycetes</taxon>
        <taxon>Hypocreomycetidae</taxon>
        <taxon>Hypocreales</taxon>
        <taxon>Ophiocordycipitaceae</taxon>
        <taxon>Ophiocordyceps</taxon>
    </lineage>
</organism>
<feature type="compositionally biased region" description="Basic and acidic residues" evidence="3">
    <location>
        <begin position="158"/>
        <end position="172"/>
    </location>
</feature>
<evidence type="ECO:0000256" key="2">
    <source>
        <dbReference type="PROSITE-ProRule" id="PRU00176"/>
    </source>
</evidence>
<dbReference type="GO" id="GO:0005730">
    <property type="term" value="C:nucleolus"/>
    <property type="evidence" value="ECO:0007669"/>
    <property type="project" value="TreeGrafter"/>
</dbReference>
<evidence type="ECO:0000313" key="6">
    <source>
        <dbReference type="Proteomes" id="UP000562929"/>
    </source>
</evidence>
<protein>
    <submittedName>
        <fullName evidence="5">RNA binding protein</fullName>
    </submittedName>
</protein>
<feature type="region of interest" description="Disordered" evidence="3">
    <location>
        <begin position="328"/>
        <end position="361"/>
    </location>
</feature>
<feature type="compositionally biased region" description="Basic and acidic residues" evidence="3">
    <location>
        <begin position="17"/>
        <end position="31"/>
    </location>
</feature>
<dbReference type="OrthoDB" id="167718at2759"/>
<feature type="domain" description="RRM" evidence="4">
    <location>
        <begin position="214"/>
        <end position="298"/>
    </location>
</feature>
<dbReference type="InterPro" id="IPR000504">
    <property type="entry name" value="RRM_dom"/>
</dbReference>
<evidence type="ECO:0000313" key="5">
    <source>
        <dbReference type="EMBL" id="KAF4583095.1"/>
    </source>
</evidence>
<dbReference type="CDD" id="cd12400">
    <property type="entry name" value="RRM_Nop6"/>
    <property type="match status" value="1"/>
</dbReference>
<dbReference type="PANTHER" id="PTHR23236:SF51">
    <property type="entry name" value="NUCLEOLAR PROTEIN 6"/>
    <property type="match status" value="1"/>
</dbReference>
<comment type="caution">
    <text evidence="5">The sequence shown here is derived from an EMBL/GenBank/DDBJ whole genome shotgun (WGS) entry which is preliminary data.</text>
</comment>
<dbReference type="EMBL" id="JAACLJ010000007">
    <property type="protein sequence ID" value="KAF4583095.1"/>
    <property type="molecule type" value="Genomic_DNA"/>
</dbReference>
<dbReference type="Gene3D" id="3.30.70.330">
    <property type="match status" value="1"/>
</dbReference>
<accession>A0A8H4Q2S3</accession>
<feature type="compositionally biased region" description="Basic residues" evidence="3">
    <location>
        <begin position="97"/>
        <end position="111"/>
    </location>
</feature>
<feature type="compositionally biased region" description="Basic and acidic residues" evidence="3">
    <location>
        <begin position="181"/>
        <end position="200"/>
    </location>
</feature>
<feature type="compositionally biased region" description="Basic and acidic residues" evidence="3">
    <location>
        <begin position="38"/>
        <end position="52"/>
    </location>
</feature>
<dbReference type="SUPFAM" id="SSF54928">
    <property type="entry name" value="RNA-binding domain, RBD"/>
    <property type="match status" value="1"/>
</dbReference>
<reference evidence="5 6" key="1">
    <citation type="journal article" date="2020" name="G3 (Bethesda)">
        <title>Genetic Underpinnings of Host Manipulation by Ophiocordyceps as Revealed by Comparative Transcriptomics.</title>
        <authorList>
            <person name="Will I."/>
            <person name="Das B."/>
            <person name="Trinh T."/>
            <person name="Brachmann A."/>
            <person name="Ohm R.A."/>
            <person name="de Bekker C."/>
        </authorList>
    </citation>
    <scope>NUCLEOTIDE SEQUENCE [LARGE SCALE GENOMIC DNA]</scope>
    <source>
        <strain evidence="5 6">EC05</strain>
    </source>
</reference>
<dbReference type="GO" id="GO:0042274">
    <property type="term" value="P:ribosomal small subunit biogenesis"/>
    <property type="evidence" value="ECO:0007669"/>
    <property type="project" value="TreeGrafter"/>
</dbReference>
<dbReference type="InterPro" id="IPR012677">
    <property type="entry name" value="Nucleotide-bd_a/b_plait_sf"/>
</dbReference>
<feature type="region of interest" description="Disordered" evidence="3">
    <location>
        <begin position="1"/>
        <end position="213"/>
    </location>
</feature>
<dbReference type="PANTHER" id="PTHR23236">
    <property type="entry name" value="EUKARYOTIC TRANSLATION INITIATION FACTOR 4B/4H"/>
    <property type="match status" value="1"/>
</dbReference>
<dbReference type="SMART" id="SM00360">
    <property type="entry name" value="RRM"/>
    <property type="match status" value="1"/>
</dbReference>
<proteinExistence type="predicted"/>
<dbReference type="PROSITE" id="PS50102">
    <property type="entry name" value="RRM"/>
    <property type="match status" value="1"/>
</dbReference>
<name>A0A8H4Q2S3_9HYPO</name>
<dbReference type="Proteomes" id="UP000562929">
    <property type="component" value="Unassembled WGS sequence"/>
</dbReference>
<feature type="compositionally biased region" description="Low complexity" evidence="3">
    <location>
        <begin position="73"/>
        <end position="83"/>
    </location>
</feature>
<gene>
    <name evidence="5" type="ORF">GQ602_006239</name>
</gene>
<sequence length="361" mass="40348">MKSKRAREAAASAVEEPPVKKLKSGDTEAKPTKKKDKKKESRKEKKEKRKDLVNLPEGLDEENGDADGKMDVDVGVDGVDGVNGVNGGEKEKDGKNKRDKKDKKDKKKREKAGKSQLDETTDVTEMKDETNTDKEKTEKKEKKAKKSKKDAEDETEKEDAKDETKQPKEKKDRKEKKNKKEKKEIKDEKQKPEANKETTPDKTNASPPQKQDRHIVFVGNLPYTATQATIKAHFSALNPTSVRCLTKRGGGGGGGGGEECRGVAFVEFFDGRAQRACLDRFHHSLFEGRRINVELTAGGGGKTQFRKEKIRDKNKTLEENRARRIQKEMEGKEGVVTSGPEQQAMGGIHPSRLARNPRLGD</sequence>
<dbReference type="InterPro" id="IPR035979">
    <property type="entry name" value="RBD_domain_sf"/>
</dbReference>
<evidence type="ECO:0000256" key="1">
    <source>
        <dbReference type="ARBA" id="ARBA00022884"/>
    </source>
</evidence>
<dbReference type="Pfam" id="PF00076">
    <property type="entry name" value="RRM_1"/>
    <property type="match status" value="1"/>
</dbReference>
<dbReference type="InterPro" id="IPR034228">
    <property type="entry name" value="Nop6_RRM"/>
</dbReference>
<dbReference type="AlphaFoldDB" id="A0A8H4Q2S3"/>
<keyword evidence="1 2" id="KW-0694">RNA-binding</keyword>
<evidence type="ECO:0000256" key="3">
    <source>
        <dbReference type="SAM" id="MobiDB-lite"/>
    </source>
</evidence>
<evidence type="ECO:0000259" key="4">
    <source>
        <dbReference type="PROSITE" id="PS50102"/>
    </source>
</evidence>
<keyword evidence="6" id="KW-1185">Reference proteome</keyword>
<feature type="compositionally biased region" description="Basic and acidic residues" evidence="3">
    <location>
        <begin position="124"/>
        <end position="141"/>
    </location>
</feature>